<protein>
    <submittedName>
        <fullName evidence="1">Uncharacterized protein</fullName>
    </submittedName>
</protein>
<comment type="caution">
    <text evidence="1">The sequence shown here is derived from an EMBL/GenBank/DDBJ whole genome shotgun (WGS) entry which is preliminary data.</text>
</comment>
<evidence type="ECO:0000313" key="1">
    <source>
        <dbReference type="EMBL" id="GIG09501.1"/>
    </source>
</evidence>
<accession>A0A8J3L6Q0</accession>
<keyword evidence="2" id="KW-1185">Reference proteome</keyword>
<reference evidence="1 2" key="1">
    <citation type="submission" date="2021-01" db="EMBL/GenBank/DDBJ databases">
        <title>Whole genome shotgun sequence of Catellatospora coxensis NBRC 107359.</title>
        <authorList>
            <person name="Komaki H."/>
            <person name="Tamura T."/>
        </authorList>
    </citation>
    <scope>NUCLEOTIDE SEQUENCE [LARGE SCALE GENOMIC DNA]</scope>
    <source>
        <strain evidence="1 2">NBRC 107359</strain>
    </source>
</reference>
<proteinExistence type="predicted"/>
<dbReference type="AlphaFoldDB" id="A0A8J3L6Q0"/>
<sequence>MHCFTLWLPEQYRRRGPDLHAVSVFQWNDELYFKDPLPGLAQPVRHPQLQLADDGVDHLFAMVWLTHDELNGDRTDRPAAAADLADGERDIAAVMQRYGRFGGLWLLPREDPNAGVAPVAYPGDGDAYVDVPDLYDRFHDEHLGGTAMSANGIRDGVSPWYLEVNRLGGLSHGGDEDLALDLEGEFLGGLSSHVRIAGTA</sequence>
<evidence type="ECO:0000313" key="2">
    <source>
        <dbReference type="Proteomes" id="UP000630887"/>
    </source>
</evidence>
<gene>
    <name evidence="1" type="ORF">Cco03nite_62010</name>
</gene>
<name>A0A8J3L6Q0_9ACTN</name>
<organism evidence="1 2">
    <name type="scientific">Catellatospora coxensis</name>
    <dbReference type="NCBI Taxonomy" id="310354"/>
    <lineage>
        <taxon>Bacteria</taxon>
        <taxon>Bacillati</taxon>
        <taxon>Actinomycetota</taxon>
        <taxon>Actinomycetes</taxon>
        <taxon>Micromonosporales</taxon>
        <taxon>Micromonosporaceae</taxon>
        <taxon>Catellatospora</taxon>
    </lineage>
</organism>
<dbReference type="Proteomes" id="UP000630887">
    <property type="component" value="Unassembled WGS sequence"/>
</dbReference>
<dbReference type="EMBL" id="BONI01000066">
    <property type="protein sequence ID" value="GIG09501.1"/>
    <property type="molecule type" value="Genomic_DNA"/>
</dbReference>